<evidence type="ECO:0000313" key="12">
    <source>
        <dbReference type="EMBL" id="MBY74630.1"/>
    </source>
</evidence>
<keyword evidence="13" id="KW-1185">Reference proteome</keyword>
<gene>
    <name evidence="12" type="primary">Paf</name>
    <name evidence="14" type="synonym">LOC112682146</name>
    <name evidence="12" type="ORF">g.11328</name>
</gene>
<dbReference type="GO" id="GO:0006281">
    <property type="term" value="P:DNA repair"/>
    <property type="evidence" value="ECO:0007669"/>
    <property type="project" value="UniProtKB-KW"/>
</dbReference>
<keyword evidence="4" id="KW-0963">Cytoplasm</keyword>
<evidence type="ECO:0000259" key="11">
    <source>
        <dbReference type="Pfam" id="PF15715"/>
    </source>
</evidence>
<protein>
    <recommendedName>
        <fullName evidence="3">PCNA-associated factor</fullName>
    </recommendedName>
    <alternativeName>
        <fullName evidence="8">PCNA-associated factor of 15 kDa</fullName>
    </alternativeName>
    <alternativeName>
        <fullName evidence="9">PCNA-clamp-associated factor</fullName>
    </alternativeName>
</protein>
<evidence type="ECO:0000256" key="5">
    <source>
        <dbReference type="ARBA" id="ARBA00022763"/>
    </source>
</evidence>
<sequence length="108" mass="11620">MVRTKNMVNYNRVTMGKSAKMAASKSTCSGGSGGSSTASASCAGPSTPGKNKYSGGNPVHPRETPVWQKEITCFFQLKNEVQRSVDDVDDDEQPMDLDTPQQPESSEM</sequence>
<dbReference type="EMBL" id="GGMS01005427">
    <property type="protein sequence ID" value="MBY74630.1"/>
    <property type="molecule type" value="Transcribed_RNA"/>
</dbReference>
<keyword evidence="6" id="KW-0234">DNA repair</keyword>
<dbReference type="AlphaFoldDB" id="A0A2S2QAR8"/>
<evidence type="ECO:0000256" key="1">
    <source>
        <dbReference type="ARBA" id="ARBA00004123"/>
    </source>
</evidence>
<feature type="region of interest" description="Disordered" evidence="10">
    <location>
        <begin position="16"/>
        <end position="64"/>
    </location>
</feature>
<evidence type="ECO:0000256" key="6">
    <source>
        <dbReference type="ARBA" id="ARBA00023204"/>
    </source>
</evidence>
<dbReference type="GO" id="GO:0019985">
    <property type="term" value="P:translesion synthesis"/>
    <property type="evidence" value="ECO:0007669"/>
    <property type="project" value="TreeGrafter"/>
</dbReference>
<evidence type="ECO:0000256" key="2">
    <source>
        <dbReference type="ARBA" id="ARBA00004556"/>
    </source>
</evidence>
<accession>A0A2S2QAR8</accession>
<evidence type="ECO:0000256" key="3">
    <source>
        <dbReference type="ARBA" id="ARBA00013777"/>
    </source>
</evidence>
<dbReference type="GO" id="GO:0051726">
    <property type="term" value="P:regulation of cell cycle"/>
    <property type="evidence" value="ECO:0007669"/>
    <property type="project" value="InterPro"/>
</dbReference>
<reference evidence="12" key="1">
    <citation type="submission" date="2018-04" db="EMBL/GenBank/DDBJ databases">
        <title>Transcriptome assembly of Sipha flava.</title>
        <authorList>
            <person name="Scully E.D."/>
            <person name="Geib S.M."/>
            <person name="Palmer N.A."/>
            <person name="Koch K."/>
            <person name="Bradshaw J."/>
            <person name="Heng-Moss T."/>
            <person name="Sarath G."/>
        </authorList>
    </citation>
    <scope>NUCLEOTIDE SEQUENCE</scope>
</reference>
<comment type="subcellular location">
    <subcellularLocation>
        <location evidence="2">Cytoplasm</location>
        <location evidence="2">Perinuclear region</location>
    </subcellularLocation>
    <subcellularLocation>
        <location evidence="1">Nucleus</location>
    </subcellularLocation>
</comment>
<organism evidence="12">
    <name type="scientific">Sipha flava</name>
    <name type="common">yellow sugarcane aphid</name>
    <dbReference type="NCBI Taxonomy" id="143950"/>
    <lineage>
        <taxon>Eukaryota</taxon>
        <taxon>Metazoa</taxon>
        <taxon>Ecdysozoa</taxon>
        <taxon>Arthropoda</taxon>
        <taxon>Hexapoda</taxon>
        <taxon>Insecta</taxon>
        <taxon>Pterygota</taxon>
        <taxon>Neoptera</taxon>
        <taxon>Paraneoptera</taxon>
        <taxon>Hemiptera</taxon>
        <taxon>Sternorrhyncha</taxon>
        <taxon>Aphidomorpha</taxon>
        <taxon>Aphidoidea</taxon>
        <taxon>Aphididae</taxon>
        <taxon>Sipha</taxon>
    </lineage>
</organism>
<name>A0A2S2QAR8_9HEMI</name>
<evidence type="ECO:0000256" key="10">
    <source>
        <dbReference type="SAM" id="MobiDB-lite"/>
    </source>
</evidence>
<feature type="region of interest" description="Disordered" evidence="10">
    <location>
        <begin position="78"/>
        <end position="108"/>
    </location>
</feature>
<keyword evidence="7" id="KW-0539">Nucleus</keyword>
<dbReference type="GO" id="GO:0003682">
    <property type="term" value="F:chromatin binding"/>
    <property type="evidence" value="ECO:0007669"/>
    <property type="project" value="TreeGrafter"/>
</dbReference>
<evidence type="ECO:0000313" key="14">
    <source>
        <dbReference type="RefSeq" id="XP_025408445.1"/>
    </source>
</evidence>
<keyword evidence="5" id="KW-0227">DNA damage</keyword>
<dbReference type="InterPro" id="IPR040444">
    <property type="entry name" value="PCNA-AF"/>
</dbReference>
<feature type="compositionally biased region" description="Polar residues" evidence="10">
    <location>
        <begin position="99"/>
        <end position="108"/>
    </location>
</feature>
<dbReference type="GO" id="GO:0048471">
    <property type="term" value="C:perinuclear region of cytoplasm"/>
    <property type="evidence" value="ECO:0007669"/>
    <property type="project" value="UniProtKB-SubCell"/>
</dbReference>
<reference evidence="14" key="2">
    <citation type="submission" date="2025-04" db="UniProtKB">
        <authorList>
            <consortium name="RefSeq"/>
        </authorList>
    </citation>
    <scope>IDENTIFICATION</scope>
    <source>
        <tissue evidence="14">Whole body</tissue>
    </source>
</reference>
<evidence type="ECO:0000256" key="9">
    <source>
        <dbReference type="ARBA" id="ARBA00031186"/>
    </source>
</evidence>
<dbReference type="Proteomes" id="UP000694846">
    <property type="component" value="Unplaced"/>
</dbReference>
<feature type="domain" description="PCNA-associated factor histone-like" evidence="11">
    <location>
        <begin position="1"/>
        <end position="93"/>
    </location>
</feature>
<evidence type="ECO:0000256" key="4">
    <source>
        <dbReference type="ARBA" id="ARBA00022490"/>
    </source>
</evidence>
<dbReference type="InterPro" id="IPR031444">
    <property type="entry name" value="PCNA-AF_dom"/>
</dbReference>
<dbReference type="PANTHER" id="PTHR15679:SF8">
    <property type="entry name" value="PCNA-ASSOCIATED FACTOR"/>
    <property type="match status" value="1"/>
</dbReference>
<evidence type="ECO:0000313" key="13">
    <source>
        <dbReference type="Proteomes" id="UP000694846"/>
    </source>
</evidence>
<evidence type="ECO:0000256" key="8">
    <source>
        <dbReference type="ARBA" id="ARBA00030014"/>
    </source>
</evidence>
<dbReference type="GO" id="GO:0005634">
    <property type="term" value="C:nucleus"/>
    <property type="evidence" value="ECO:0007669"/>
    <property type="project" value="UniProtKB-SubCell"/>
</dbReference>
<feature type="compositionally biased region" description="Low complexity" evidence="10">
    <location>
        <begin position="22"/>
        <end position="49"/>
    </location>
</feature>
<evidence type="ECO:0000256" key="7">
    <source>
        <dbReference type="ARBA" id="ARBA00023242"/>
    </source>
</evidence>
<dbReference type="PANTHER" id="PTHR15679">
    <property type="entry name" value="PCNA-ASSOCIATED FACTOR"/>
    <property type="match status" value="1"/>
</dbReference>
<proteinExistence type="predicted"/>
<dbReference type="Pfam" id="PF15715">
    <property type="entry name" value="PAF"/>
    <property type="match status" value="1"/>
</dbReference>
<dbReference type="RefSeq" id="XP_025408445.1">
    <property type="nucleotide sequence ID" value="XM_025552660.1"/>
</dbReference>
<dbReference type="OrthoDB" id="6629093at2759"/>